<sequence length="93" mass="10484">MVLSDARIWFKLLRSFAFLDYNYQIPANLPKKKFKAFDLPLQNITAVSRYLQIIYLDGISKNSKHGSSGFGGSSSPSRCSSRPRLPTDTKPQT</sequence>
<reference evidence="2 3" key="1">
    <citation type="submission" date="2024-06" db="EMBL/GenBank/DDBJ databases">
        <title>A chromosome level genome sequence of Diviner's sage (Salvia divinorum).</title>
        <authorList>
            <person name="Ford S.A."/>
            <person name="Ro D.-K."/>
            <person name="Ness R.W."/>
            <person name="Phillips M.A."/>
        </authorList>
    </citation>
    <scope>NUCLEOTIDE SEQUENCE [LARGE SCALE GENOMIC DNA]</scope>
    <source>
        <strain evidence="2">SAF-2024a</strain>
        <tissue evidence="2">Leaf</tissue>
    </source>
</reference>
<proteinExistence type="predicted"/>
<protein>
    <submittedName>
        <fullName evidence="2">Uncharacterized protein</fullName>
    </submittedName>
</protein>
<accession>A0ABD1GW20</accession>
<evidence type="ECO:0000256" key="1">
    <source>
        <dbReference type="SAM" id="MobiDB-lite"/>
    </source>
</evidence>
<keyword evidence="3" id="KW-1185">Reference proteome</keyword>
<evidence type="ECO:0000313" key="2">
    <source>
        <dbReference type="EMBL" id="KAL1548355.1"/>
    </source>
</evidence>
<comment type="caution">
    <text evidence="2">The sequence shown here is derived from an EMBL/GenBank/DDBJ whole genome shotgun (WGS) entry which is preliminary data.</text>
</comment>
<gene>
    <name evidence="2" type="ORF">AAHA92_16598</name>
</gene>
<dbReference type="Proteomes" id="UP001567538">
    <property type="component" value="Unassembled WGS sequence"/>
</dbReference>
<name>A0ABD1GW20_SALDI</name>
<evidence type="ECO:0000313" key="3">
    <source>
        <dbReference type="Proteomes" id="UP001567538"/>
    </source>
</evidence>
<dbReference type="AlphaFoldDB" id="A0ABD1GW20"/>
<organism evidence="2 3">
    <name type="scientific">Salvia divinorum</name>
    <name type="common">Maria pastora</name>
    <name type="synonym">Diviner's sage</name>
    <dbReference type="NCBI Taxonomy" id="28513"/>
    <lineage>
        <taxon>Eukaryota</taxon>
        <taxon>Viridiplantae</taxon>
        <taxon>Streptophyta</taxon>
        <taxon>Embryophyta</taxon>
        <taxon>Tracheophyta</taxon>
        <taxon>Spermatophyta</taxon>
        <taxon>Magnoliopsida</taxon>
        <taxon>eudicotyledons</taxon>
        <taxon>Gunneridae</taxon>
        <taxon>Pentapetalae</taxon>
        <taxon>asterids</taxon>
        <taxon>lamiids</taxon>
        <taxon>Lamiales</taxon>
        <taxon>Lamiaceae</taxon>
        <taxon>Nepetoideae</taxon>
        <taxon>Mentheae</taxon>
        <taxon>Salviinae</taxon>
        <taxon>Salvia</taxon>
        <taxon>Salvia subgen. Calosphace</taxon>
    </lineage>
</organism>
<dbReference type="EMBL" id="JBEAFC010000007">
    <property type="protein sequence ID" value="KAL1548355.1"/>
    <property type="molecule type" value="Genomic_DNA"/>
</dbReference>
<feature type="region of interest" description="Disordered" evidence="1">
    <location>
        <begin position="64"/>
        <end position="93"/>
    </location>
</feature>